<dbReference type="STRING" id="501571.GCA_900143195_01685"/>
<comment type="caution">
    <text evidence="2">The sequence shown here is derived from an EMBL/GenBank/DDBJ whole genome shotgun (WGS) entry which is preliminary data.</text>
</comment>
<evidence type="ECO:0000313" key="2">
    <source>
        <dbReference type="EMBL" id="OUP59943.1"/>
    </source>
</evidence>
<reference evidence="3" key="1">
    <citation type="submission" date="2017-04" db="EMBL/GenBank/DDBJ databases">
        <title>Function of individual gut microbiota members based on whole genome sequencing of pure cultures obtained from chicken caecum.</title>
        <authorList>
            <person name="Medvecky M."/>
            <person name="Cejkova D."/>
            <person name="Polansky O."/>
            <person name="Karasova D."/>
            <person name="Kubasova T."/>
            <person name="Cizek A."/>
            <person name="Rychlik I."/>
        </authorList>
    </citation>
    <scope>NUCLEOTIDE SEQUENCE [LARGE SCALE GENOMIC DNA]</scope>
    <source>
        <strain evidence="3">An179</strain>
    </source>
</reference>
<gene>
    <name evidence="2" type="ORF">B5F15_03785</name>
</gene>
<dbReference type="RefSeq" id="WP_087414414.1">
    <property type="nucleotide sequence ID" value="NZ_NFKL01000004.1"/>
</dbReference>
<dbReference type="AlphaFoldDB" id="A0A1Y4LTI0"/>
<feature type="region of interest" description="Disordered" evidence="1">
    <location>
        <begin position="183"/>
        <end position="209"/>
    </location>
</feature>
<organism evidence="2 3">
    <name type="scientific">Butyricicoccus pullicaecorum</name>
    <dbReference type="NCBI Taxonomy" id="501571"/>
    <lineage>
        <taxon>Bacteria</taxon>
        <taxon>Bacillati</taxon>
        <taxon>Bacillota</taxon>
        <taxon>Clostridia</taxon>
        <taxon>Eubacteriales</taxon>
        <taxon>Butyricicoccaceae</taxon>
        <taxon>Butyricicoccus</taxon>
    </lineage>
</organism>
<evidence type="ECO:0000313" key="3">
    <source>
        <dbReference type="Proteomes" id="UP000195326"/>
    </source>
</evidence>
<feature type="region of interest" description="Disordered" evidence="1">
    <location>
        <begin position="65"/>
        <end position="96"/>
    </location>
</feature>
<sequence>MKQSVKSDPSRERRFRALIQGEFRPEFNREVAIAVRRALRQARAKQQGASDETGKTALPVRLAAGDRPAGEGMRPGIDPARVMTDPVRPGEQPDERVRQTVHDALVRAQYKVWQAQEAEAKRRYPAMSLERELQNPDFVRLLTDPKRPMTVCRAYEAVHLDDIQADIAREAAVRTAVRMAALSRRPRESGAAPQAGLPMHYGASDPKSRAEIARRALRGERITL</sequence>
<proteinExistence type="predicted"/>
<protein>
    <submittedName>
        <fullName evidence="2">Uncharacterized protein</fullName>
    </submittedName>
</protein>
<name>A0A1Y4LTI0_9FIRM</name>
<dbReference type="EMBL" id="NFKL01000004">
    <property type="protein sequence ID" value="OUP59943.1"/>
    <property type="molecule type" value="Genomic_DNA"/>
</dbReference>
<dbReference type="Proteomes" id="UP000195326">
    <property type="component" value="Unassembled WGS sequence"/>
</dbReference>
<accession>A0A1Y4LTI0</accession>
<evidence type="ECO:0000256" key="1">
    <source>
        <dbReference type="SAM" id="MobiDB-lite"/>
    </source>
</evidence>